<sequence length="57" mass="6847">MSVNNFLFLYKNVFVIFKYEKWRQNNDYQLITQLIKVLKSIKGTTLMLFLTSTFTGF</sequence>
<gene>
    <name evidence="1" type="ORF">HMPREF9087_0383</name>
</gene>
<evidence type="ECO:0000313" key="2">
    <source>
        <dbReference type="Proteomes" id="UP000004835"/>
    </source>
</evidence>
<dbReference type="Proteomes" id="UP000004835">
    <property type="component" value="Unassembled WGS sequence"/>
</dbReference>
<dbReference type="HOGENOM" id="CLU_3098569_0_0_9"/>
<accession>F0EF81</accession>
<organism evidence="1 2">
    <name type="scientific">Enterococcus casseliflavus ATCC 12755</name>
    <dbReference type="NCBI Taxonomy" id="888066"/>
    <lineage>
        <taxon>Bacteria</taxon>
        <taxon>Bacillati</taxon>
        <taxon>Bacillota</taxon>
        <taxon>Bacilli</taxon>
        <taxon>Lactobacillales</taxon>
        <taxon>Enterococcaceae</taxon>
        <taxon>Enterococcus</taxon>
    </lineage>
</organism>
<dbReference type="EMBL" id="AEWT01000002">
    <property type="protein sequence ID" value="EGC71006.1"/>
    <property type="molecule type" value="Genomic_DNA"/>
</dbReference>
<name>F0EF81_ENTCA</name>
<protein>
    <submittedName>
        <fullName evidence="1">Uncharacterized protein</fullName>
    </submittedName>
</protein>
<dbReference type="AlphaFoldDB" id="F0EF81"/>
<proteinExistence type="predicted"/>
<reference evidence="1 2" key="1">
    <citation type="submission" date="2011-01" db="EMBL/GenBank/DDBJ databases">
        <authorList>
            <person name="Muzny D."/>
            <person name="Qin X."/>
            <person name="Deng J."/>
            <person name="Jiang H."/>
            <person name="Liu Y."/>
            <person name="Qu J."/>
            <person name="Song X.-Z."/>
            <person name="Zhang L."/>
            <person name="Thornton R."/>
            <person name="Coyle M."/>
            <person name="Francisco L."/>
            <person name="Jackson L."/>
            <person name="Javaid M."/>
            <person name="Korchina V."/>
            <person name="Kovar C."/>
            <person name="Mata R."/>
            <person name="Mathew T."/>
            <person name="Ngo R."/>
            <person name="Nguyen L."/>
            <person name="Nguyen N."/>
            <person name="Okwuonu G."/>
            <person name="Ongeri F."/>
            <person name="Pham C."/>
            <person name="Simmons D."/>
            <person name="Wilczek-Boney K."/>
            <person name="Hale W."/>
            <person name="Jakkamsetti A."/>
            <person name="Pham P."/>
            <person name="Ruth R."/>
            <person name="San Lucas F."/>
            <person name="Warren J."/>
            <person name="Zhang J."/>
            <person name="Zhao Z."/>
            <person name="Zhou C."/>
            <person name="Zhu D."/>
            <person name="Lee S."/>
            <person name="Bess C."/>
            <person name="Blankenburg K."/>
            <person name="Forbes L."/>
            <person name="Fu Q."/>
            <person name="Gubbala S."/>
            <person name="Hirani K."/>
            <person name="Jayaseelan J.C."/>
            <person name="Lara F."/>
            <person name="Munidasa M."/>
            <person name="Palculict T."/>
            <person name="Patil S."/>
            <person name="Pu L.-L."/>
            <person name="Saada N."/>
            <person name="Tang L."/>
            <person name="Weissenberger G."/>
            <person name="Zhu Y."/>
            <person name="Hemphill L."/>
            <person name="Shang Y."/>
            <person name="Youmans B."/>
            <person name="Ayvaz T."/>
            <person name="Ross M."/>
            <person name="Santibanez J."/>
            <person name="Aqrawi P."/>
            <person name="Gross S."/>
            <person name="Joshi V."/>
            <person name="Fowler G."/>
            <person name="Nazareth L."/>
            <person name="Reid J."/>
            <person name="Worley K."/>
            <person name="Petrosino J."/>
            <person name="Highlander S."/>
            <person name="Gibbs R."/>
        </authorList>
    </citation>
    <scope>NUCLEOTIDE SEQUENCE [LARGE SCALE GENOMIC DNA]</scope>
    <source>
        <strain evidence="1 2">ATCC 12755</strain>
    </source>
</reference>
<comment type="caution">
    <text evidence="1">The sequence shown here is derived from an EMBL/GenBank/DDBJ whole genome shotgun (WGS) entry which is preliminary data.</text>
</comment>
<evidence type="ECO:0000313" key="1">
    <source>
        <dbReference type="EMBL" id="EGC71006.1"/>
    </source>
</evidence>